<gene>
    <name evidence="2" type="ORF">RS82_01693</name>
</gene>
<keyword evidence="3" id="KW-1185">Reference proteome</keyword>
<keyword evidence="1" id="KW-0812">Transmembrane</keyword>
<dbReference type="Proteomes" id="UP000034098">
    <property type="component" value="Unassembled WGS sequence"/>
</dbReference>
<protein>
    <submittedName>
        <fullName evidence="2">Uncharacterized protein</fullName>
    </submittedName>
</protein>
<dbReference type="PATRIC" id="fig|69370.6.peg.1724"/>
<accession>A0A0M2HFY1</accession>
<dbReference type="EMBL" id="JYJA01000032">
    <property type="protein sequence ID" value="KJL43199.1"/>
    <property type="molecule type" value="Genomic_DNA"/>
</dbReference>
<dbReference type="RefSeq" id="WP_245619552.1">
    <property type="nucleotide sequence ID" value="NZ_JYJA01000032.1"/>
</dbReference>
<proteinExistence type="predicted"/>
<name>A0A0M2HFY1_MICTR</name>
<organism evidence="2 3">
    <name type="scientific">Microbacterium trichothecenolyticum</name>
    <name type="common">Aureobacterium trichothecenolyticum</name>
    <dbReference type="NCBI Taxonomy" id="69370"/>
    <lineage>
        <taxon>Bacteria</taxon>
        <taxon>Bacillati</taxon>
        <taxon>Actinomycetota</taxon>
        <taxon>Actinomycetes</taxon>
        <taxon>Micrococcales</taxon>
        <taxon>Microbacteriaceae</taxon>
        <taxon>Microbacterium</taxon>
    </lineage>
</organism>
<evidence type="ECO:0000313" key="3">
    <source>
        <dbReference type="Proteomes" id="UP000034098"/>
    </source>
</evidence>
<dbReference type="AlphaFoldDB" id="A0A0M2HFY1"/>
<reference evidence="2 3" key="1">
    <citation type="submission" date="2015-02" db="EMBL/GenBank/DDBJ databases">
        <title>Draft genome sequences of ten Microbacterium spp. with emphasis on heavy metal contaminated environments.</title>
        <authorList>
            <person name="Corretto E."/>
        </authorList>
    </citation>
    <scope>NUCLEOTIDE SEQUENCE [LARGE SCALE GENOMIC DNA]</scope>
    <source>
        <strain evidence="2 3">DSM 8608</strain>
    </source>
</reference>
<feature type="transmembrane region" description="Helical" evidence="1">
    <location>
        <begin position="108"/>
        <end position="128"/>
    </location>
</feature>
<feature type="transmembrane region" description="Helical" evidence="1">
    <location>
        <begin position="140"/>
        <end position="160"/>
    </location>
</feature>
<keyword evidence="1" id="KW-0472">Membrane</keyword>
<feature type="transmembrane region" description="Helical" evidence="1">
    <location>
        <begin position="77"/>
        <end position="96"/>
    </location>
</feature>
<sequence>MTATPAPDGASKTPSRYRGIGIVLIGMSGAIWWPAFTLGAWHTPFFDQLLTVWVVATAGFVVVLFQPARPRVKVGRAIALVIPSLWLVLSFTSAPAADDLWGNLFDVLAVVVGLVGIPFTLWVVVRTVWPDVIADYSPRVRLGIFAIVAAIAVASLVLGLNQSRFLTCEDFTLSGNSEPPGCIHPDGSPTS</sequence>
<keyword evidence="1" id="KW-1133">Transmembrane helix</keyword>
<comment type="caution">
    <text evidence="2">The sequence shown here is derived from an EMBL/GenBank/DDBJ whole genome shotgun (WGS) entry which is preliminary data.</text>
</comment>
<evidence type="ECO:0000313" key="2">
    <source>
        <dbReference type="EMBL" id="KJL43199.1"/>
    </source>
</evidence>
<feature type="transmembrane region" description="Helical" evidence="1">
    <location>
        <begin position="20"/>
        <end position="42"/>
    </location>
</feature>
<evidence type="ECO:0000256" key="1">
    <source>
        <dbReference type="SAM" id="Phobius"/>
    </source>
</evidence>
<feature type="transmembrane region" description="Helical" evidence="1">
    <location>
        <begin position="48"/>
        <end position="65"/>
    </location>
</feature>